<protein>
    <submittedName>
        <fullName evidence="3">Uncharacterized protein</fullName>
    </submittedName>
</protein>
<dbReference type="AlphaFoldDB" id="A0AAQ3QF79"/>
<feature type="transmembrane region" description="Helical" evidence="1">
    <location>
        <begin position="42"/>
        <end position="66"/>
    </location>
</feature>
<organism evidence="3 4">
    <name type="scientific">Canna indica</name>
    <name type="common">Indian-shot</name>
    <dbReference type="NCBI Taxonomy" id="4628"/>
    <lineage>
        <taxon>Eukaryota</taxon>
        <taxon>Viridiplantae</taxon>
        <taxon>Streptophyta</taxon>
        <taxon>Embryophyta</taxon>
        <taxon>Tracheophyta</taxon>
        <taxon>Spermatophyta</taxon>
        <taxon>Magnoliopsida</taxon>
        <taxon>Liliopsida</taxon>
        <taxon>Zingiberales</taxon>
        <taxon>Cannaceae</taxon>
        <taxon>Canna</taxon>
    </lineage>
</organism>
<keyword evidence="4" id="KW-1185">Reference proteome</keyword>
<accession>A0AAQ3QF79</accession>
<feature type="signal peptide" evidence="2">
    <location>
        <begin position="1"/>
        <end position="32"/>
    </location>
</feature>
<feature type="chain" id="PRO_5042942160" evidence="2">
    <location>
        <begin position="33"/>
        <end position="173"/>
    </location>
</feature>
<keyword evidence="1" id="KW-1133">Transmembrane helix</keyword>
<evidence type="ECO:0000313" key="3">
    <source>
        <dbReference type="EMBL" id="WOL07003.1"/>
    </source>
</evidence>
<evidence type="ECO:0000313" key="4">
    <source>
        <dbReference type="Proteomes" id="UP001327560"/>
    </source>
</evidence>
<keyword evidence="1" id="KW-0812">Transmembrane</keyword>
<keyword evidence="1" id="KW-0472">Membrane</keyword>
<reference evidence="3 4" key="1">
    <citation type="submission" date="2023-10" db="EMBL/GenBank/DDBJ databases">
        <title>Chromosome-scale genome assembly provides insights into flower coloration mechanisms of Canna indica.</title>
        <authorList>
            <person name="Li C."/>
        </authorList>
    </citation>
    <scope>NUCLEOTIDE SEQUENCE [LARGE SCALE GENOMIC DNA]</scope>
    <source>
        <tissue evidence="3">Flower</tissue>
    </source>
</reference>
<evidence type="ECO:0000256" key="1">
    <source>
        <dbReference type="SAM" id="Phobius"/>
    </source>
</evidence>
<evidence type="ECO:0000256" key="2">
    <source>
        <dbReference type="SAM" id="SignalP"/>
    </source>
</evidence>
<keyword evidence="2" id="KW-0732">Signal</keyword>
<dbReference type="Proteomes" id="UP001327560">
    <property type="component" value="Chromosome 5"/>
</dbReference>
<proteinExistence type="predicted"/>
<sequence>MWLATAVGGGGAVKLCVTLLFSLLCLEQLVDSSESDIATAAIALFLIHWRWLLLVVVVGGASNLALQPREQKRKESRRLRSQTSQMCEISKATQLSNDSLSLHSLKVPNATHLSENKIAERADRKVRLFSGTTNLQLAQNRRRLDLDATPYGQLSQNRRIYDRYRRRRKKLDF</sequence>
<gene>
    <name evidence="3" type="ORF">Cni_G15738</name>
</gene>
<name>A0AAQ3QF79_9LILI</name>
<dbReference type="EMBL" id="CP136894">
    <property type="protein sequence ID" value="WOL07003.1"/>
    <property type="molecule type" value="Genomic_DNA"/>
</dbReference>